<keyword evidence="4" id="KW-1185">Reference proteome</keyword>
<dbReference type="AlphaFoldDB" id="A0A919MBM7"/>
<dbReference type="SMART" id="SM00331">
    <property type="entry name" value="PP2C_SIG"/>
    <property type="match status" value="1"/>
</dbReference>
<dbReference type="Proteomes" id="UP000598174">
    <property type="component" value="Unassembled WGS sequence"/>
</dbReference>
<dbReference type="InterPro" id="IPR036457">
    <property type="entry name" value="PPM-type-like_dom_sf"/>
</dbReference>
<dbReference type="PANTHER" id="PTHR43156">
    <property type="entry name" value="STAGE II SPORULATION PROTEIN E-RELATED"/>
    <property type="match status" value="1"/>
</dbReference>
<accession>A0A919MBM7</accession>
<evidence type="ECO:0000313" key="3">
    <source>
        <dbReference type="EMBL" id="GIE13831.1"/>
    </source>
</evidence>
<dbReference type="RefSeq" id="WP_203820256.1">
    <property type="nucleotide sequence ID" value="NZ_BAAABP010000002.1"/>
</dbReference>
<proteinExistence type="predicted"/>
<name>A0A919MBM7_9ACTN</name>
<comment type="caution">
    <text evidence="3">The sequence shown here is derived from an EMBL/GenBank/DDBJ whole genome shotgun (WGS) entry which is preliminary data.</text>
</comment>
<dbReference type="SUPFAM" id="SSF81606">
    <property type="entry name" value="PP2C-like"/>
    <property type="match status" value="1"/>
</dbReference>
<dbReference type="Pfam" id="PF07228">
    <property type="entry name" value="SpoIIE"/>
    <property type="match status" value="1"/>
</dbReference>
<dbReference type="Gene3D" id="3.60.40.10">
    <property type="entry name" value="PPM-type phosphatase domain"/>
    <property type="match status" value="1"/>
</dbReference>
<protein>
    <recommendedName>
        <fullName evidence="2">PPM-type phosphatase domain-containing protein</fullName>
    </recommendedName>
</protein>
<dbReference type="EMBL" id="BOMM01000050">
    <property type="protein sequence ID" value="GIE13831.1"/>
    <property type="molecule type" value="Genomic_DNA"/>
</dbReference>
<dbReference type="PANTHER" id="PTHR43156:SF2">
    <property type="entry name" value="STAGE II SPORULATION PROTEIN E"/>
    <property type="match status" value="1"/>
</dbReference>
<dbReference type="InterPro" id="IPR001932">
    <property type="entry name" value="PPM-type_phosphatase-like_dom"/>
</dbReference>
<evidence type="ECO:0000259" key="2">
    <source>
        <dbReference type="SMART" id="SM00331"/>
    </source>
</evidence>
<feature type="domain" description="PPM-type phosphatase" evidence="2">
    <location>
        <begin position="45"/>
        <end position="249"/>
    </location>
</feature>
<organism evidence="3 4">
    <name type="scientific">Paractinoplanes ferrugineus</name>
    <dbReference type="NCBI Taxonomy" id="113564"/>
    <lineage>
        <taxon>Bacteria</taxon>
        <taxon>Bacillati</taxon>
        <taxon>Actinomycetota</taxon>
        <taxon>Actinomycetes</taxon>
        <taxon>Micromonosporales</taxon>
        <taxon>Micromonosporaceae</taxon>
        <taxon>Paractinoplanes</taxon>
    </lineage>
</organism>
<dbReference type="GO" id="GO:0016791">
    <property type="term" value="F:phosphatase activity"/>
    <property type="evidence" value="ECO:0007669"/>
    <property type="project" value="TreeGrafter"/>
</dbReference>
<reference evidence="3" key="1">
    <citation type="submission" date="2021-01" db="EMBL/GenBank/DDBJ databases">
        <title>Whole genome shotgun sequence of Actinoplanes ferrugineus NBRC 15555.</title>
        <authorList>
            <person name="Komaki H."/>
            <person name="Tamura T."/>
        </authorList>
    </citation>
    <scope>NUCLEOTIDE SEQUENCE</scope>
    <source>
        <strain evidence="3">NBRC 15555</strain>
    </source>
</reference>
<dbReference type="InterPro" id="IPR052016">
    <property type="entry name" value="Bact_Sigma-Reg"/>
</dbReference>
<evidence type="ECO:0000313" key="4">
    <source>
        <dbReference type="Proteomes" id="UP000598174"/>
    </source>
</evidence>
<sequence>MDTASINRRRTQLTYRMLVAEQRRTIRLLQQTMQPAQGTAEIAGLRVTARCTSAEPDLQIGGDWYLAIPLPGDDIVLAVGDTTGHGLAAAAGMLRLRFAMAALAAEDSAPARILQRLNSIVCRSGLAVAASAVVARYRPSNGELTSARAGHPPVLIAGPHGATALTDTGGPLLGVVENAVFDHTTRRVHLGEHVLLHTDGLHRRGQTRDDWTAGQSDRLRETDGDAQALLERLEYGASGDDACFLMAQRLH</sequence>
<evidence type="ECO:0000256" key="1">
    <source>
        <dbReference type="ARBA" id="ARBA00022801"/>
    </source>
</evidence>
<gene>
    <name evidence="3" type="ORF">Afe05nite_56710</name>
</gene>
<keyword evidence="1" id="KW-0378">Hydrolase</keyword>